<name>A0A1V4IDQ7_9CLOT</name>
<dbReference type="OrthoDB" id="9770408at2"/>
<dbReference type="RefSeq" id="WP_079427372.1">
    <property type="nucleotide sequence ID" value="NZ_MZGV01000064.1"/>
</dbReference>
<comment type="caution">
    <text evidence="4">The sequence shown here is derived from an EMBL/GenBank/DDBJ whole genome shotgun (WGS) entry which is preliminary data.</text>
</comment>
<proteinExistence type="predicted"/>
<organism evidence="4 5">
    <name type="scientific">Clostridium oryzae</name>
    <dbReference type="NCBI Taxonomy" id="1450648"/>
    <lineage>
        <taxon>Bacteria</taxon>
        <taxon>Bacillati</taxon>
        <taxon>Bacillota</taxon>
        <taxon>Clostridia</taxon>
        <taxon>Eubacteriales</taxon>
        <taxon>Clostridiaceae</taxon>
        <taxon>Clostridium</taxon>
    </lineage>
</organism>
<gene>
    <name evidence="4" type="ORF">CLORY_37680</name>
</gene>
<reference evidence="4 5" key="1">
    <citation type="submission" date="2017-03" db="EMBL/GenBank/DDBJ databases">
        <title>Genome sequence of Clostridium oryzae DSM 28571.</title>
        <authorList>
            <person name="Poehlein A."/>
            <person name="Daniel R."/>
        </authorList>
    </citation>
    <scope>NUCLEOTIDE SEQUENCE [LARGE SCALE GENOMIC DNA]</scope>
    <source>
        <strain evidence="4 5">DSM 28571</strain>
    </source>
</reference>
<dbReference type="InterPro" id="IPR052955">
    <property type="entry name" value="UPF0703_membrane_permease"/>
</dbReference>
<feature type="transmembrane region" description="Helical" evidence="1">
    <location>
        <begin position="70"/>
        <end position="90"/>
    </location>
</feature>
<dbReference type="AlphaFoldDB" id="A0A1V4IDQ7"/>
<evidence type="ECO:0000313" key="4">
    <source>
        <dbReference type="EMBL" id="OPJ58091.1"/>
    </source>
</evidence>
<dbReference type="Proteomes" id="UP000190080">
    <property type="component" value="Unassembled WGS sequence"/>
</dbReference>
<evidence type="ECO:0000256" key="1">
    <source>
        <dbReference type="SAM" id="Phobius"/>
    </source>
</evidence>
<dbReference type="PANTHER" id="PTHR40047">
    <property type="entry name" value="UPF0703 PROTEIN YCGQ"/>
    <property type="match status" value="1"/>
</dbReference>
<sequence>MRRINKGNFAWFIVLLLFTSFLIYLLLSRKIYTFINPEMVKYTIFGLLGFVVLTTFQSKKIFDTHEEDNIKIGYILFLLPLFLGITNRGFNVSIADKKNVTVAERQVSSRNAYKDHNVISTEENNKGNFIKDGKVRFNDKNYYHILNDISRNLDRYVNQKVEIVGFAYKDKGFGKNNFVVARMLMTCCAADSQVVGIMCEYPYTGNIEKGTWVKVQGIINAKDYKSANGKTQYGMAVIEVKKIISVRKPASEYIYP</sequence>
<feature type="transmembrane region" description="Helical" evidence="1">
    <location>
        <begin position="39"/>
        <end position="58"/>
    </location>
</feature>
<keyword evidence="5" id="KW-1185">Reference proteome</keyword>
<feature type="transmembrane region" description="Helical" evidence="1">
    <location>
        <begin position="9"/>
        <end position="27"/>
    </location>
</feature>
<evidence type="ECO:0000259" key="3">
    <source>
        <dbReference type="Pfam" id="PF21537"/>
    </source>
</evidence>
<dbReference type="InterPro" id="IPR048447">
    <property type="entry name" value="DUF1980_C"/>
</dbReference>
<evidence type="ECO:0000313" key="5">
    <source>
        <dbReference type="Proteomes" id="UP000190080"/>
    </source>
</evidence>
<feature type="domain" description="DUF1980" evidence="2">
    <location>
        <begin position="12"/>
        <end position="86"/>
    </location>
</feature>
<dbReference type="InterPro" id="IPR048493">
    <property type="entry name" value="DUF1980_N"/>
</dbReference>
<protein>
    <submittedName>
        <fullName evidence="4">Putative two-component membrane permease complex subunit</fullName>
    </submittedName>
</protein>
<keyword evidence="1" id="KW-0812">Transmembrane</keyword>
<dbReference type="Pfam" id="PF21537">
    <property type="entry name" value="DUF1980_C"/>
    <property type="match status" value="1"/>
</dbReference>
<dbReference type="PANTHER" id="PTHR40047:SF1">
    <property type="entry name" value="UPF0703 PROTEIN YCGQ"/>
    <property type="match status" value="1"/>
</dbReference>
<keyword evidence="1" id="KW-1133">Transmembrane helix</keyword>
<accession>A0A1V4IDQ7</accession>
<keyword evidence="1" id="KW-0472">Membrane</keyword>
<dbReference type="InterPro" id="IPR015402">
    <property type="entry name" value="DUF1980"/>
</dbReference>
<evidence type="ECO:0000259" key="2">
    <source>
        <dbReference type="Pfam" id="PF09323"/>
    </source>
</evidence>
<feature type="domain" description="DUF1980" evidence="3">
    <location>
        <begin position="121"/>
        <end position="256"/>
    </location>
</feature>
<dbReference type="EMBL" id="MZGV01000064">
    <property type="protein sequence ID" value="OPJ58091.1"/>
    <property type="molecule type" value="Genomic_DNA"/>
</dbReference>
<dbReference type="Pfam" id="PF09323">
    <property type="entry name" value="DUF1980"/>
    <property type="match status" value="1"/>
</dbReference>
<dbReference type="STRING" id="1450648.CLORY_37680"/>
<dbReference type="NCBIfam" id="TIGR03943">
    <property type="entry name" value="TIGR03943 family putative permease subunit"/>
    <property type="match status" value="1"/>
</dbReference>